<evidence type="ECO:0000256" key="1">
    <source>
        <dbReference type="SAM" id="Phobius"/>
    </source>
</evidence>
<keyword evidence="1" id="KW-0812">Transmembrane</keyword>
<keyword evidence="1" id="KW-0472">Membrane</keyword>
<feature type="transmembrane region" description="Helical" evidence="1">
    <location>
        <begin position="82"/>
        <end position="99"/>
    </location>
</feature>
<sequence>MIIATSSILIITLVAWIARKKLLLQICPICAGVFLTWLWMFLAMTFGQLSVSDYQLPIAILMGGTVVGLMSKLDKYIKQKFIILWKVIFVALGFIIMYSLVSSNWMVFLIALALEIIFILVFKIRGITQGTQDPNQLKTLEEEMKNCC</sequence>
<dbReference type="AlphaFoldDB" id="A0A1F6WQI1"/>
<feature type="transmembrane region" description="Helical" evidence="1">
    <location>
        <begin position="105"/>
        <end position="122"/>
    </location>
</feature>
<accession>A0A1F6WQI1</accession>
<dbReference type="Proteomes" id="UP000179448">
    <property type="component" value="Unassembled WGS sequence"/>
</dbReference>
<dbReference type="STRING" id="1801766.A2997_02205"/>
<gene>
    <name evidence="2" type="ORF">A2997_02205</name>
</gene>
<keyword evidence="1" id="KW-1133">Transmembrane helix</keyword>
<evidence type="ECO:0000313" key="3">
    <source>
        <dbReference type="Proteomes" id="UP000179448"/>
    </source>
</evidence>
<organism evidence="2 3">
    <name type="scientific">Candidatus Nomurabacteria bacterium RIFCSPLOWO2_01_FULL_36_10b</name>
    <dbReference type="NCBI Taxonomy" id="1801766"/>
    <lineage>
        <taxon>Bacteria</taxon>
        <taxon>Candidatus Nomuraibacteriota</taxon>
    </lineage>
</organism>
<evidence type="ECO:0000313" key="2">
    <source>
        <dbReference type="EMBL" id="OGI84148.1"/>
    </source>
</evidence>
<name>A0A1F6WQI1_9BACT</name>
<feature type="transmembrane region" description="Helical" evidence="1">
    <location>
        <begin position="54"/>
        <end position="70"/>
    </location>
</feature>
<proteinExistence type="predicted"/>
<reference evidence="2 3" key="1">
    <citation type="journal article" date="2016" name="Nat. Commun.">
        <title>Thousands of microbial genomes shed light on interconnected biogeochemical processes in an aquifer system.</title>
        <authorList>
            <person name="Anantharaman K."/>
            <person name="Brown C.T."/>
            <person name="Hug L.A."/>
            <person name="Sharon I."/>
            <person name="Castelle C.J."/>
            <person name="Probst A.J."/>
            <person name="Thomas B.C."/>
            <person name="Singh A."/>
            <person name="Wilkins M.J."/>
            <person name="Karaoz U."/>
            <person name="Brodie E.L."/>
            <person name="Williams K.H."/>
            <person name="Hubbard S.S."/>
            <person name="Banfield J.F."/>
        </authorList>
    </citation>
    <scope>NUCLEOTIDE SEQUENCE [LARGE SCALE GENOMIC DNA]</scope>
</reference>
<comment type="caution">
    <text evidence="2">The sequence shown here is derived from an EMBL/GenBank/DDBJ whole genome shotgun (WGS) entry which is preliminary data.</text>
</comment>
<feature type="transmembrane region" description="Helical" evidence="1">
    <location>
        <begin position="22"/>
        <end position="42"/>
    </location>
</feature>
<dbReference type="EMBL" id="MFUQ01000002">
    <property type="protein sequence ID" value="OGI84148.1"/>
    <property type="molecule type" value="Genomic_DNA"/>
</dbReference>
<protein>
    <submittedName>
        <fullName evidence="2">Uncharacterized protein</fullName>
    </submittedName>
</protein>